<evidence type="ECO:0000256" key="1">
    <source>
        <dbReference type="ARBA" id="ARBA00006484"/>
    </source>
</evidence>
<dbReference type="GO" id="GO:0016491">
    <property type="term" value="F:oxidoreductase activity"/>
    <property type="evidence" value="ECO:0007669"/>
    <property type="project" value="UniProtKB-KW"/>
</dbReference>
<accession>A0A542XJY1</accession>
<name>A0A542XJY1_SALAC</name>
<dbReference type="Pfam" id="PF00106">
    <property type="entry name" value="adh_short"/>
    <property type="match status" value="1"/>
</dbReference>
<keyword evidence="8" id="KW-1185">Reference proteome</keyword>
<reference evidence="6 7" key="1">
    <citation type="submission" date="2019-06" db="EMBL/GenBank/DDBJ databases">
        <title>Sequencing the genomes of 1000 actinobacteria strains.</title>
        <authorList>
            <person name="Klenk H.-P."/>
        </authorList>
    </citation>
    <scope>NUCLEOTIDE SEQUENCE [LARGE SCALE GENOMIC DNA]</scope>
    <source>
        <strain evidence="6 7">DSM 44819</strain>
    </source>
</reference>
<evidence type="ECO:0000313" key="7">
    <source>
        <dbReference type="Proteomes" id="UP000315983"/>
    </source>
</evidence>
<proteinExistence type="inferred from homology"/>
<organism evidence="6 7">
    <name type="scientific">Salinispora arenicola</name>
    <dbReference type="NCBI Taxonomy" id="168697"/>
    <lineage>
        <taxon>Bacteria</taxon>
        <taxon>Bacillati</taxon>
        <taxon>Actinomycetota</taxon>
        <taxon>Actinomycetes</taxon>
        <taxon>Micromonosporales</taxon>
        <taxon>Micromonosporaceae</taxon>
        <taxon>Salinispora</taxon>
    </lineage>
</organism>
<evidence type="ECO:0000313" key="6">
    <source>
        <dbReference type="EMBL" id="TQL35963.1"/>
    </source>
</evidence>
<dbReference type="Gene3D" id="3.40.50.720">
    <property type="entry name" value="NAD(P)-binding Rossmann-like Domain"/>
    <property type="match status" value="1"/>
</dbReference>
<dbReference type="InterPro" id="IPR002347">
    <property type="entry name" value="SDR_fam"/>
</dbReference>
<dbReference type="PANTHER" id="PTHR43490">
    <property type="entry name" value="(+)-NEOMENTHOL DEHYDROGENASE"/>
    <property type="match status" value="1"/>
</dbReference>
<evidence type="ECO:0000313" key="5">
    <source>
        <dbReference type="EMBL" id="GIM82893.1"/>
    </source>
</evidence>
<sequence length="237" mass="24797">MSTTPQSGPVALVTGANKGIGLETVRRLVEAGHRVYLGARSKQRGLAAAEAVAAQFLELDVTCDASVRRAVAFVEQADGHLDVLVNNAGITGPVRDPHDYTADDMTEVLLTNVVGYVRLIHAFLPLLEKSDAPRIVNVGSGLGSFGLFHDMDRIESRAGTPLYAASKAAINMLTARLARLLPHIRINVADPGMTATDLSGGEGHAVHDGTDAILTFALGAPGGPSGTFADRDGALPW</sequence>
<evidence type="ECO:0000313" key="8">
    <source>
        <dbReference type="Proteomes" id="UP000677457"/>
    </source>
</evidence>
<dbReference type="PANTHER" id="PTHR43490:SF99">
    <property type="entry name" value="SHORT-CHAIN DEHYDROGENASE_REDUCTASE"/>
    <property type="match status" value="1"/>
</dbReference>
<reference evidence="5 8" key="2">
    <citation type="submission" date="2021-03" db="EMBL/GenBank/DDBJ databases">
        <title>Whole genome shotgun sequence of Salinispora arenicola NBRC 105043.</title>
        <authorList>
            <person name="Komaki H."/>
            <person name="Tamura T."/>
        </authorList>
    </citation>
    <scope>NUCLEOTIDE SEQUENCE [LARGE SCALE GENOMIC DNA]</scope>
    <source>
        <strain evidence="5 8">NBRC 105043</strain>
    </source>
</reference>
<dbReference type="EMBL" id="VFOL01000001">
    <property type="protein sequence ID" value="TQL35963.1"/>
    <property type="molecule type" value="Genomic_DNA"/>
</dbReference>
<dbReference type="InterPro" id="IPR036291">
    <property type="entry name" value="NAD(P)-bd_dom_sf"/>
</dbReference>
<dbReference type="RefSeq" id="WP_016813905.1">
    <property type="nucleotide sequence ID" value="NZ_BOQM01000006.1"/>
</dbReference>
<keyword evidence="3" id="KW-0560">Oxidoreductase</keyword>
<protein>
    <submittedName>
        <fullName evidence="6">NAD(P)-dependent dehydrogenase (Short-subunit alcohol dehydrogenase family)</fullName>
    </submittedName>
    <submittedName>
        <fullName evidence="5">SDR family NAD(P)-dependent oxidoreductase</fullName>
    </submittedName>
</protein>
<evidence type="ECO:0000256" key="3">
    <source>
        <dbReference type="ARBA" id="ARBA00023002"/>
    </source>
</evidence>
<keyword evidence="2" id="KW-0521">NADP</keyword>
<dbReference type="GeneID" id="93770357"/>
<gene>
    <name evidence="6" type="ORF">FB564_1035</name>
    <name evidence="5" type="ORF">Sar04_09500</name>
</gene>
<dbReference type="AlphaFoldDB" id="A0A542XJY1"/>
<dbReference type="SUPFAM" id="SSF51735">
    <property type="entry name" value="NAD(P)-binding Rossmann-fold domains"/>
    <property type="match status" value="1"/>
</dbReference>
<evidence type="ECO:0000256" key="4">
    <source>
        <dbReference type="RuleBase" id="RU000363"/>
    </source>
</evidence>
<dbReference type="Proteomes" id="UP000315983">
    <property type="component" value="Unassembled WGS sequence"/>
</dbReference>
<dbReference type="EMBL" id="BOQM01000006">
    <property type="protein sequence ID" value="GIM82893.1"/>
    <property type="molecule type" value="Genomic_DNA"/>
</dbReference>
<dbReference type="PRINTS" id="PR00080">
    <property type="entry name" value="SDRFAMILY"/>
</dbReference>
<dbReference type="Proteomes" id="UP000677457">
    <property type="component" value="Unassembled WGS sequence"/>
</dbReference>
<comment type="caution">
    <text evidence="6">The sequence shown here is derived from an EMBL/GenBank/DDBJ whole genome shotgun (WGS) entry which is preliminary data.</text>
</comment>
<dbReference type="PRINTS" id="PR00081">
    <property type="entry name" value="GDHRDH"/>
</dbReference>
<evidence type="ECO:0000256" key="2">
    <source>
        <dbReference type="ARBA" id="ARBA00022857"/>
    </source>
</evidence>
<comment type="similarity">
    <text evidence="1 4">Belongs to the short-chain dehydrogenases/reductases (SDR) family.</text>
</comment>